<feature type="repeat" description="WD" evidence="3">
    <location>
        <begin position="1585"/>
        <end position="1626"/>
    </location>
</feature>
<evidence type="ECO:0000313" key="6">
    <source>
        <dbReference type="EMBL" id="CAK79896.1"/>
    </source>
</evidence>
<feature type="repeat" description="WD" evidence="3">
    <location>
        <begin position="1291"/>
        <end position="1332"/>
    </location>
</feature>
<dbReference type="InterPro" id="IPR019775">
    <property type="entry name" value="WD40_repeat_CS"/>
</dbReference>
<dbReference type="Gene3D" id="3.40.50.300">
    <property type="entry name" value="P-loop containing nucleotide triphosphate hydrolases"/>
    <property type="match status" value="1"/>
</dbReference>
<feature type="repeat" description="WD" evidence="3">
    <location>
        <begin position="1249"/>
        <end position="1290"/>
    </location>
</feature>
<dbReference type="SUPFAM" id="SSF50978">
    <property type="entry name" value="WD40 repeat-like"/>
    <property type="match status" value="3"/>
</dbReference>
<dbReference type="SMART" id="SM00320">
    <property type="entry name" value="WD40"/>
    <property type="match status" value="18"/>
</dbReference>
<dbReference type="CDD" id="cd00200">
    <property type="entry name" value="WD40"/>
    <property type="match status" value="3"/>
</dbReference>
<dbReference type="PRINTS" id="PR00320">
    <property type="entry name" value="GPROTEINBRPT"/>
</dbReference>
<dbReference type="SUPFAM" id="SSF141571">
    <property type="entry name" value="Pentapeptide repeat-like"/>
    <property type="match status" value="1"/>
</dbReference>
<keyword evidence="2" id="KW-0677">Repeat</keyword>
<dbReference type="PANTHER" id="PTHR44129">
    <property type="entry name" value="WD REPEAT-CONTAINING PROTEIN POP1"/>
    <property type="match status" value="1"/>
</dbReference>
<keyword evidence="4" id="KW-0175">Coiled coil</keyword>
<dbReference type="OMA" id="NWIRSIC"/>
<dbReference type="InterPro" id="IPR050349">
    <property type="entry name" value="WD_LIS1/nudF_dynein_reg"/>
</dbReference>
<feature type="repeat" description="WD" evidence="3">
    <location>
        <begin position="1842"/>
        <end position="1871"/>
    </location>
</feature>
<feature type="repeat" description="WD" evidence="3">
    <location>
        <begin position="1759"/>
        <end position="1791"/>
    </location>
</feature>
<keyword evidence="7" id="KW-1185">Reference proteome</keyword>
<dbReference type="PROSITE" id="PS00678">
    <property type="entry name" value="WD_REPEATS_1"/>
    <property type="match status" value="14"/>
</dbReference>
<dbReference type="eggNOG" id="KOG0271">
    <property type="taxonomic scope" value="Eukaryota"/>
</dbReference>
<protein>
    <recommendedName>
        <fullName evidence="5">NB-ARC domain-containing protein</fullName>
    </recommendedName>
</protein>
<dbReference type="Gene3D" id="2.160.20.80">
    <property type="entry name" value="E3 ubiquitin-protein ligase SopA"/>
    <property type="match status" value="1"/>
</dbReference>
<feature type="repeat" description="WD" evidence="3">
    <location>
        <begin position="1459"/>
        <end position="1500"/>
    </location>
</feature>
<dbReference type="RefSeq" id="XP_001447293.1">
    <property type="nucleotide sequence ID" value="XM_001447256.1"/>
</dbReference>
<accession>A0DA29</accession>
<reference evidence="6 7" key="1">
    <citation type="journal article" date="2006" name="Nature">
        <title>Global trends of whole-genome duplications revealed by the ciliate Paramecium tetraurelia.</title>
        <authorList>
            <consortium name="Genoscope"/>
            <person name="Aury J.-M."/>
            <person name="Jaillon O."/>
            <person name="Duret L."/>
            <person name="Noel B."/>
            <person name="Jubin C."/>
            <person name="Porcel B.M."/>
            <person name="Segurens B."/>
            <person name="Daubin V."/>
            <person name="Anthouard V."/>
            <person name="Aiach N."/>
            <person name="Arnaiz O."/>
            <person name="Billaut A."/>
            <person name="Beisson J."/>
            <person name="Blanc I."/>
            <person name="Bouhouche K."/>
            <person name="Camara F."/>
            <person name="Duharcourt S."/>
            <person name="Guigo R."/>
            <person name="Gogendeau D."/>
            <person name="Katinka M."/>
            <person name="Keller A.-M."/>
            <person name="Kissmehl R."/>
            <person name="Klotz C."/>
            <person name="Koll F."/>
            <person name="Le Moue A."/>
            <person name="Lepere C."/>
            <person name="Malinsky S."/>
            <person name="Nowacki M."/>
            <person name="Nowak J.K."/>
            <person name="Plattner H."/>
            <person name="Poulain J."/>
            <person name="Ruiz F."/>
            <person name="Serrano V."/>
            <person name="Zagulski M."/>
            <person name="Dessen P."/>
            <person name="Betermier M."/>
            <person name="Weissenbach J."/>
            <person name="Scarpelli C."/>
            <person name="Schachter V."/>
            <person name="Sperling L."/>
            <person name="Meyer E."/>
            <person name="Cohen J."/>
            <person name="Wincker P."/>
        </authorList>
    </citation>
    <scope>NUCLEOTIDE SEQUENCE [LARGE SCALE GENOMIC DNA]</scope>
    <source>
        <strain evidence="6 7">Stock d4-2</strain>
    </source>
</reference>
<dbReference type="InterPro" id="IPR027417">
    <property type="entry name" value="P-loop_NTPase"/>
</dbReference>
<keyword evidence="1 3" id="KW-0853">WD repeat</keyword>
<dbReference type="GeneID" id="5033078"/>
<organism evidence="6 7">
    <name type="scientific">Paramecium tetraurelia</name>
    <dbReference type="NCBI Taxonomy" id="5888"/>
    <lineage>
        <taxon>Eukaryota</taxon>
        <taxon>Sar</taxon>
        <taxon>Alveolata</taxon>
        <taxon>Ciliophora</taxon>
        <taxon>Intramacronucleata</taxon>
        <taxon>Oligohymenophorea</taxon>
        <taxon>Peniculida</taxon>
        <taxon>Parameciidae</taxon>
        <taxon>Paramecium</taxon>
    </lineage>
</organism>
<feature type="repeat" description="WD" evidence="3">
    <location>
        <begin position="1627"/>
        <end position="1661"/>
    </location>
</feature>
<feature type="repeat" description="WD" evidence="3">
    <location>
        <begin position="1956"/>
        <end position="1997"/>
    </location>
</feature>
<dbReference type="eggNOG" id="KOG0266">
    <property type="taxonomic scope" value="Eukaryota"/>
</dbReference>
<feature type="repeat" description="WD" evidence="3">
    <location>
        <begin position="1543"/>
        <end position="1584"/>
    </location>
</feature>
<evidence type="ECO:0000256" key="4">
    <source>
        <dbReference type="SAM" id="Coils"/>
    </source>
</evidence>
<feature type="repeat" description="WD" evidence="3">
    <location>
        <begin position="1375"/>
        <end position="1416"/>
    </location>
</feature>
<evidence type="ECO:0000259" key="5">
    <source>
        <dbReference type="Pfam" id="PF00931"/>
    </source>
</evidence>
<feature type="repeat" description="WD" evidence="3">
    <location>
        <begin position="1711"/>
        <end position="1752"/>
    </location>
</feature>
<sequence length="2077" mass="240549">MERCNQIRQTVQKIDYDIKLNEEKEENKIEKINVNASQVEVLDFKSDEKFSFAIWIFTLTVKLQQKLLKEEKQILTKILEEIQQYSCRLCQFQKYKAETQAKLQNNFNVYLLQFITNYENLQWIGQDLQKENENSRKYFDRLKISLDKVKNENEKICDENNSNYQISIYDFLNELKGFSQEQSFEKGLINEKITFEQELFIQKFAKIYQLDNQDKEMDDELNQQQGFFETMGQKYQDFKNNDEWKIKQGLIFTIIQISSNCFSDTIIEFCQQALIQIWTLEKDQRVRNLLKNQDLIAKQVQILQKDWRTQQDRISSQMQQMLRKIDDLQEQIFHEANLTKRDQQLIELDETTQQLDEYIENISEMGQQLKLITDFVNHIRKGLNRVEAKINQMKDQLKSMSDDIKSLRGKSVQQLLEIRKWKVLKEAAQKNVKTIYVPLKSQDKTKRNTNNLMNLEQFDDLSGEVNKFLLKENETVLLIHGVAGSGKSTVAKKIEEFVWKLNESNIKVNEYVLVPIYISLPSVKNPAFQIIEEALRQDEYGFDDLQLKECKELLEIRKFRLLILMDSYDEMKLENIKKNIYIINKLYSNWSNPLVIFTTRSEILTSSNYSDWFAPEDKAKLKEIQILKFDQIQKKEYIKQFTYLSIKVLIFEIYEWQTKMLNQISMDLQKFELFWHKFQTEFLKQSPLKTSAEILLQKKQIEEIILFLKNDQLISLQSNEALRRLDINLQKLWSVEKYEAMIKMINLDKLIDTPYMMEIIVQVLPQMLAKVTEILKLKQNFIKNLSKKIQELLMSLYLIKLYQNQNLKSSNLLKNAQDEQTPDTLKFENHQQDQYNKQDIEVLTSIDYIQLSIEIWNILEQNQFFSQFQLSEINELNQKLNYIFDFNNIKNILFQFEVIKKVPISNERIAKLICDSLREQNLTSYDFYEEFISQYHFRQIEKQRNLGKSINTDRFLYDLQKYSIKLAKQMSIKEVTQVQYKQQGFLYKDETDENKWLNEFFNDDGQDGHLKKDIRSCSFVKQKGGNFQFVHKSISEFMIASDIFEVLIATKDIEKSCLERCIKILETEQVKDCVLFLEKHVSQKHYEMCIQNNNLSLYEKQKQLDVIESNFKKITTILRIIKQHDLSSVNYSTQSHRETRKFLIQKIQKEETIIQFLQFIVHLTALDDGFIQSGSNCINFLVEMKIDLTRQSFRNIKIKNTTLYASNFAFSDLSGSEFENVNIDGINLNGTLLYNCKWNNLQIYELHKIIGHKGSVYSICFTSDGKFLASASEDKSIILWDVKLGQDMKKLKGHTEKVSTLCIAPDDSILASGSFDRSIRLWNIETGQQRFLLEGHNDFVQSLCFSPDGATLASGSYDCSLRLWDVKSGLEKLKLDGHKLGVYSVCFSPDGNTLASGSGDKVIRLWSLKTGLEKKKLEGHSGCIQSVKFSPDGATLASGSEDKSIRIWDIRLGQVKQIFEGHQNWIRSICFSPDGNILASGSQDKSIRIWDLRSGQERKRLEGHRSWISTVCFSPDGTTLASGGGDQLICLWDVRSDKNNQKQQGKINWVFSVCFSPDGTILASGNGDNSIRLWDAKSGQEKNNLEGHRSWVYSICFSPDGTLLASGSDDKSIRLWDVESGQQKNLLELHTQEIYSICFSPDGNTLASGGEDKSILLWDLKLWKQKIKLEGINGSVLSVCFSPDGLILASGCGDNSILLWDMDSGQQKLKLEGHNERVYSVCFSSFGDILASSSHDQSIRLWRVASGEEIKKIEGNSRSVCFSPDGTLLAFASWSYSISIWDLNLMQELYILEGHNDSVSQINFSPDSNLLVSSSYDKSIRLWDVSQKQDKKLQLRAISACLSPDGTTLATGCLDKLIRLWDLKSGDQKMKLIGHNQRVESVTFSPDGAILASGSFDASIYLWDTKSGNLKIRINGHSKSVLSLQFSPKGTILASGSLDGSLRLWDVNSGSEKLKLRGLTNQVQILCFSSDGTVVAQGALDKSINMWDINLEQQLSPSDSGYQEIFYQLQPNIEENLLQKKKFYDCLTVLRISQYEHCEAKGTQILQGQFINHFKMDLRRLFQQKGSIILEEQRINI</sequence>
<feature type="repeat" description="WD" evidence="3">
    <location>
        <begin position="1417"/>
        <end position="1458"/>
    </location>
</feature>
<proteinExistence type="predicted"/>
<dbReference type="InterPro" id="IPR020472">
    <property type="entry name" value="WD40_PAC1"/>
</dbReference>
<evidence type="ECO:0000256" key="1">
    <source>
        <dbReference type="ARBA" id="ARBA00022574"/>
    </source>
</evidence>
<feature type="repeat" description="WD" evidence="3">
    <location>
        <begin position="1501"/>
        <end position="1542"/>
    </location>
</feature>
<dbReference type="eggNOG" id="KOG0263">
    <property type="taxonomic scope" value="Eukaryota"/>
</dbReference>
<feature type="repeat" description="WD" evidence="3">
    <location>
        <begin position="1792"/>
        <end position="1833"/>
    </location>
</feature>
<gene>
    <name evidence="6" type="ORF">GSPATT00014828001</name>
</gene>
<feature type="repeat" description="WD" evidence="3">
    <location>
        <begin position="1669"/>
        <end position="1710"/>
    </location>
</feature>
<dbReference type="PROSITE" id="PS50082">
    <property type="entry name" value="WD_REPEATS_2"/>
    <property type="match status" value="18"/>
</dbReference>
<evidence type="ECO:0000256" key="3">
    <source>
        <dbReference type="PROSITE-ProRule" id="PRU00221"/>
    </source>
</evidence>
<dbReference type="EMBL" id="CT868341">
    <property type="protein sequence ID" value="CAK79896.1"/>
    <property type="molecule type" value="Genomic_DNA"/>
</dbReference>
<evidence type="ECO:0000256" key="2">
    <source>
        <dbReference type="ARBA" id="ARBA00022737"/>
    </source>
</evidence>
<dbReference type="HOGENOM" id="CLU_232737_0_0_1"/>
<dbReference type="Gene3D" id="2.130.10.10">
    <property type="entry name" value="YVTN repeat-like/Quinoprotein amine dehydrogenase"/>
    <property type="match status" value="7"/>
</dbReference>
<evidence type="ECO:0000313" key="7">
    <source>
        <dbReference type="Proteomes" id="UP000000600"/>
    </source>
</evidence>
<dbReference type="STRING" id="5888.A0DA29"/>
<feature type="repeat" description="WD" evidence="3">
    <location>
        <begin position="1872"/>
        <end position="1913"/>
    </location>
</feature>
<dbReference type="Pfam" id="PF00400">
    <property type="entry name" value="WD40"/>
    <property type="match status" value="18"/>
</dbReference>
<dbReference type="InterPro" id="IPR036322">
    <property type="entry name" value="WD40_repeat_dom_sf"/>
</dbReference>
<dbReference type="Proteomes" id="UP000000600">
    <property type="component" value="Unassembled WGS sequence"/>
</dbReference>
<dbReference type="InParanoid" id="A0DA29"/>
<dbReference type="Pfam" id="PF00931">
    <property type="entry name" value="NB-ARC"/>
    <property type="match status" value="1"/>
</dbReference>
<dbReference type="PROSITE" id="PS50294">
    <property type="entry name" value="WD_REPEATS_REGION"/>
    <property type="match status" value="16"/>
</dbReference>
<feature type="coiled-coil region" evidence="4">
    <location>
        <begin position="311"/>
        <end position="410"/>
    </location>
</feature>
<dbReference type="KEGG" id="ptm:GSPATT00014828001"/>
<dbReference type="InterPro" id="IPR002182">
    <property type="entry name" value="NB-ARC"/>
</dbReference>
<feature type="domain" description="NB-ARC" evidence="5">
    <location>
        <begin position="462"/>
        <end position="609"/>
    </location>
</feature>
<dbReference type="InterPro" id="IPR001680">
    <property type="entry name" value="WD40_rpt"/>
</dbReference>
<dbReference type="SUPFAM" id="SSF52540">
    <property type="entry name" value="P-loop containing nucleoside triphosphate hydrolases"/>
    <property type="match status" value="1"/>
</dbReference>
<dbReference type="InterPro" id="IPR015943">
    <property type="entry name" value="WD40/YVTN_repeat-like_dom_sf"/>
</dbReference>
<feature type="repeat" description="WD" evidence="3">
    <location>
        <begin position="1333"/>
        <end position="1374"/>
    </location>
</feature>
<dbReference type="OrthoDB" id="311329at2759"/>
<feature type="repeat" description="WD" evidence="3">
    <location>
        <begin position="1914"/>
        <end position="1955"/>
    </location>
</feature>
<name>A0DA29_PARTE</name>